<evidence type="ECO:0000256" key="5">
    <source>
        <dbReference type="PROSITE-ProRule" id="PRU00176"/>
    </source>
</evidence>
<dbReference type="FunFam" id="3.30.70.330:FF:000022">
    <property type="entry name" value="APOBEC1 complementation factor isoform X1"/>
    <property type="match status" value="1"/>
</dbReference>
<reference evidence="7" key="1">
    <citation type="journal article" date="2020" name="bioRxiv">
        <title>Chromosome-level reference genome of the European wasp spider Argiope bruennichi: a resource for studies on range expansion and evolutionary adaptation.</title>
        <authorList>
            <person name="Sheffer M.M."/>
            <person name="Hoppe A."/>
            <person name="Krehenwinkel H."/>
            <person name="Uhl G."/>
            <person name="Kuss A.W."/>
            <person name="Jensen L."/>
            <person name="Jensen C."/>
            <person name="Gillespie R.G."/>
            <person name="Hoff K.J."/>
            <person name="Prost S."/>
        </authorList>
    </citation>
    <scope>NUCLEOTIDE SEQUENCE</scope>
</reference>
<dbReference type="Proteomes" id="UP000807504">
    <property type="component" value="Unassembled WGS sequence"/>
</dbReference>
<dbReference type="Gene3D" id="3.30.70.330">
    <property type="match status" value="2"/>
</dbReference>
<protein>
    <submittedName>
        <fullName evidence="7">Putative RNA-binding protein 46 like protein</fullName>
    </submittedName>
</protein>
<sequence>MIVPTDNYRIGAKNEYKFVQENGQRKYGPPTRWSGPPPPKGCEIFIGKLPRDVYEDELMPLFEQIGPIYEFRLMIDFSGTTRGFAFAMYTNKEDARKAISQLNEYEIRPNKKIGVLLSVDNCKLFVGGIPTSKTGDDVFREISFLTEGVMKVCVLPCPYDHAKNRGFAFVEYESHRYASIARRVLCSGKLFNKAITVDWADPEPEIDEESLKETCTLYVRNIPLEIGESCLKSIFSANGLGPVRKVRKVLEYVCIQSGYGEPYYLIYQSASSEILTFTSKVFIPYLPLWKNGFLSDGGFPSPFEAKCFAALKALKNIGFSDNDYHISEDSIIPAIKHTSCSSIASIPYPCSPIGLNVEQESVYCQELVKASSTYSDRWNFPKDDEIISSKKSDSVSIYDLLATAALLANHELQACSSKQK</sequence>
<dbReference type="FunFam" id="3.30.70.330:FF:000026">
    <property type="entry name" value="APOBEC1 complementation factor isoform X1"/>
    <property type="match status" value="1"/>
</dbReference>
<gene>
    <name evidence="7" type="ORF">HNY73_014598</name>
</gene>
<keyword evidence="4 5" id="KW-0694">RNA-binding</keyword>
<evidence type="ECO:0000313" key="7">
    <source>
        <dbReference type="EMBL" id="KAF8777792.1"/>
    </source>
</evidence>
<feature type="domain" description="RRM" evidence="6">
    <location>
        <begin position="122"/>
        <end position="202"/>
    </location>
</feature>
<proteinExistence type="predicted"/>
<dbReference type="SUPFAM" id="SSF54928">
    <property type="entry name" value="RNA-binding domain, RBD"/>
    <property type="match status" value="2"/>
</dbReference>
<dbReference type="InterPro" id="IPR000504">
    <property type="entry name" value="RRM_dom"/>
</dbReference>
<dbReference type="AlphaFoldDB" id="A0A8T0EPG3"/>
<feature type="domain" description="RRM" evidence="6">
    <location>
        <begin position="42"/>
        <end position="120"/>
    </location>
</feature>
<dbReference type="EMBL" id="JABXBU010002072">
    <property type="protein sequence ID" value="KAF8777792.1"/>
    <property type="molecule type" value="Genomic_DNA"/>
</dbReference>
<evidence type="ECO:0000256" key="3">
    <source>
        <dbReference type="ARBA" id="ARBA00022737"/>
    </source>
</evidence>
<keyword evidence="8" id="KW-1185">Reference proteome</keyword>
<dbReference type="SMART" id="SM00360">
    <property type="entry name" value="RRM"/>
    <property type="match status" value="2"/>
</dbReference>
<organism evidence="7 8">
    <name type="scientific">Argiope bruennichi</name>
    <name type="common">Wasp spider</name>
    <name type="synonym">Aranea bruennichi</name>
    <dbReference type="NCBI Taxonomy" id="94029"/>
    <lineage>
        <taxon>Eukaryota</taxon>
        <taxon>Metazoa</taxon>
        <taxon>Ecdysozoa</taxon>
        <taxon>Arthropoda</taxon>
        <taxon>Chelicerata</taxon>
        <taxon>Arachnida</taxon>
        <taxon>Araneae</taxon>
        <taxon>Araneomorphae</taxon>
        <taxon>Entelegynae</taxon>
        <taxon>Araneoidea</taxon>
        <taxon>Araneidae</taxon>
        <taxon>Argiope</taxon>
    </lineage>
</organism>
<accession>A0A8T0EPG3</accession>
<evidence type="ECO:0000256" key="1">
    <source>
        <dbReference type="ARBA" id="ARBA00004496"/>
    </source>
</evidence>
<evidence type="ECO:0000259" key="6">
    <source>
        <dbReference type="PROSITE" id="PS50102"/>
    </source>
</evidence>
<dbReference type="Pfam" id="PF00076">
    <property type="entry name" value="RRM_1"/>
    <property type="match status" value="2"/>
</dbReference>
<dbReference type="PROSITE" id="PS50102">
    <property type="entry name" value="RRM"/>
    <property type="match status" value="2"/>
</dbReference>
<evidence type="ECO:0000256" key="4">
    <source>
        <dbReference type="ARBA" id="ARBA00022884"/>
    </source>
</evidence>
<keyword evidence="3" id="KW-0677">Repeat</keyword>
<dbReference type="InterPro" id="IPR006535">
    <property type="entry name" value="HnRNP_R/Q_splicing_fac"/>
</dbReference>
<evidence type="ECO:0000313" key="8">
    <source>
        <dbReference type="Proteomes" id="UP000807504"/>
    </source>
</evidence>
<dbReference type="GO" id="GO:0003723">
    <property type="term" value="F:RNA binding"/>
    <property type="evidence" value="ECO:0007669"/>
    <property type="project" value="UniProtKB-UniRule"/>
</dbReference>
<dbReference type="InterPro" id="IPR012677">
    <property type="entry name" value="Nucleotide-bd_a/b_plait_sf"/>
</dbReference>
<reference evidence="7" key="2">
    <citation type="submission" date="2020-06" db="EMBL/GenBank/DDBJ databases">
        <authorList>
            <person name="Sheffer M."/>
        </authorList>
    </citation>
    <scope>NUCLEOTIDE SEQUENCE</scope>
</reference>
<dbReference type="GO" id="GO:0005737">
    <property type="term" value="C:cytoplasm"/>
    <property type="evidence" value="ECO:0007669"/>
    <property type="project" value="UniProtKB-SubCell"/>
</dbReference>
<keyword evidence="2" id="KW-0963">Cytoplasm</keyword>
<comment type="caution">
    <text evidence="7">The sequence shown here is derived from an EMBL/GenBank/DDBJ whole genome shotgun (WGS) entry which is preliminary data.</text>
</comment>
<comment type="subcellular location">
    <subcellularLocation>
        <location evidence="1">Cytoplasm</location>
    </subcellularLocation>
</comment>
<name>A0A8T0EPG3_ARGBR</name>
<dbReference type="PANTHER" id="PTHR21245">
    <property type="entry name" value="HETEROGENEOUS NUCLEAR RIBONUCLEOPROTEIN"/>
    <property type="match status" value="1"/>
</dbReference>
<dbReference type="InterPro" id="IPR035979">
    <property type="entry name" value="RBD_domain_sf"/>
</dbReference>
<dbReference type="NCBIfam" id="TIGR01648">
    <property type="entry name" value="hnRNP-R-Q"/>
    <property type="match status" value="1"/>
</dbReference>
<evidence type="ECO:0000256" key="2">
    <source>
        <dbReference type="ARBA" id="ARBA00022490"/>
    </source>
</evidence>
<dbReference type="CDD" id="cd12249">
    <property type="entry name" value="RRM1_hnRNPR_like"/>
    <property type="match status" value="1"/>
</dbReference>